<feature type="compositionally biased region" description="Low complexity" evidence="1">
    <location>
        <begin position="1202"/>
        <end position="1215"/>
    </location>
</feature>
<feature type="compositionally biased region" description="Polar residues" evidence="1">
    <location>
        <begin position="1093"/>
        <end position="1107"/>
    </location>
</feature>
<gene>
    <name evidence="2" type="ORF">LTR16_001112</name>
</gene>
<proteinExistence type="predicted"/>
<feature type="compositionally biased region" description="Polar residues" evidence="1">
    <location>
        <begin position="1278"/>
        <end position="1290"/>
    </location>
</feature>
<feature type="compositionally biased region" description="Basic and acidic residues" evidence="1">
    <location>
        <begin position="109"/>
        <end position="127"/>
    </location>
</feature>
<dbReference type="Proteomes" id="UP001357485">
    <property type="component" value="Unassembled WGS sequence"/>
</dbReference>
<reference evidence="2 3" key="1">
    <citation type="submission" date="2023-08" db="EMBL/GenBank/DDBJ databases">
        <title>Black Yeasts Isolated from many extreme environments.</title>
        <authorList>
            <person name="Coleine C."/>
            <person name="Stajich J.E."/>
            <person name="Selbmann L."/>
        </authorList>
    </citation>
    <scope>NUCLEOTIDE SEQUENCE [LARGE SCALE GENOMIC DNA]</scope>
    <source>
        <strain evidence="2 3">CCFEE 536</strain>
    </source>
</reference>
<feature type="region of interest" description="Disordered" evidence="1">
    <location>
        <begin position="101"/>
        <end position="127"/>
    </location>
</feature>
<dbReference type="EMBL" id="JAVRRA010016461">
    <property type="protein sequence ID" value="KAK5201890.1"/>
    <property type="molecule type" value="Genomic_DNA"/>
</dbReference>
<evidence type="ECO:0000256" key="1">
    <source>
        <dbReference type="SAM" id="MobiDB-lite"/>
    </source>
</evidence>
<evidence type="ECO:0000313" key="3">
    <source>
        <dbReference type="Proteomes" id="UP001357485"/>
    </source>
</evidence>
<comment type="caution">
    <text evidence="2">The sequence shown here is derived from an EMBL/GenBank/DDBJ whole genome shotgun (WGS) entry which is preliminary data.</text>
</comment>
<sequence length="1316" mass="147703">MTALILASSYVWLKASPSHFRVTYVRRFTLSASVNMSGPRLPSSSQRPRIVSADDDGDLASSIPRSVVSYQSDDGAGHDPIHHIDGQDELQRLLLACGETSATAKPRRTRSDPQVKDQDVQKQLDERPSTQTFALTITASISPITYGIKYWRDILNRLDANHIRTSRMIKENFDWMLPQHNATQRQLSIYQSLLVWPMTVSTMDLETIMQLELSTASSPPTAIGSHYSYIRSWTLTSLELKRLIEFMQSEGNSYAELREWDNNLQMFGIDAGPRYFTIRYVGKCIGPTRPYDRYEDDILQRTSGILHEFMHSVEMLLPKVAKAAQVHLIKLATIDWSSATLAADDVERVLIEFFGHSTLLNRQRGGNYASYVPSREDRDIFIGLKTNFYRRLKTAGAMPLDEELWSKVDEHFQDIKIWTETNPDDTGVLLHRFTDGIVKAAVRQATPREQVHGVTILAMLGKDISLQDYIGRATFLESAGRAGTMTRDFVRRLARNEATTHNVTWREDCFRPEIPFADLWPCLKHKLVVDVIDFLRRYLSIIRPLIAVAFSREVTSVARANLKHDFGVRTGNFVPLVGELTIQHYGDETDDAFIVIPHIHGGRDKYGSQQTALRRVFDLTWQLTFLVANEAISVVQSHAKDDVFPTRLQLCKEVLAGIERTQYTKGGQRFFRIFEEAKADLKALWSRNQMQAKSEGVRSILDSRGRRGLAALGYAEGEPGTTKRRIHVESFWTKNLEPLHLNIPHVDERKDEWIEAFMPLQVGQSYYLQVLSKLGDPDEYVQALLAQCPATASTQPLDNSNVLEDAVLRCGLWIHEKNVADKKKLVHGHFPDRFLKTSEIQGHNIGIHEGTGKCQLRWHRTDGSRVTLGLFVGPARAKNPTDVRALSFTEHGIDVVDANGKALRTQRKGGSEEATIPRKRFLATESGALVLDLWKAVREHLGYPVSEGLSVGPPAAKWSQVKGVKMLSAKAQYENLVQNRPVQRQDANYLLNEFLLERFTDGGTFHCQDNTRSPDSLTDLQAFVVFLRRPEWSEHPFSGVWINHLDKKHPNIAMLSKNLEVLRSCIEEDTQAYKARPGQGDPKKRRRYAWETSFQLGSPGSGPSTPITKFEKGKGNQAAGSKQGKGKIKSVEQPDDGSDKDSDYSSMVSAPASIEKCKGHQPGDIAKGKAKMGYDGGSDESSRVGQKIKRKSKDDKRSEKVSAQSSAAQSSMAPPSKRRKSTDLSGEAVGSVQSVQPDIAGNAGSPADPLLSSRRKRERAPSPLPDPIEEIESERESTGQLKQHPHSPTTARPPKRSRKSRDFRGGVELEDDPIHE</sequence>
<organism evidence="2 3">
    <name type="scientific">Cryomyces antarcticus</name>
    <dbReference type="NCBI Taxonomy" id="329879"/>
    <lineage>
        <taxon>Eukaryota</taxon>
        <taxon>Fungi</taxon>
        <taxon>Dikarya</taxon>
        <taxon>Ascomycota</taxon>
        <taxon>Pezizomycotina</taxon>
        <taxon>Dothideomycetes</taxon>
        <taxon>Dothideomycetes incertae sedis</taxon>
        <taxon>Cryomyces</taxon>
    </lineage>
</organism>
<keyword evidence="3" id="KW-1185">Reference proteome</keyword>
<protein>
    <submittedName>
        <fullName evidence="2">Uncharacterized protein</fullName>
    </submittedName>
</protein>
<feature type="compositionally biased region" description="Basic and acidic residues" evidence="1">
    <location>
        <begin position="1300"/>
        <end position="1316"/>
    </location>
</feature>
<feature type="region of interest" description="Disordered" evidence="1">
    <location>
        <begin position="35"/>
        <end position="58"/>
    </location>
</feature>
<feature type="region of interest" description="Disordered" evidence="1">
    <location>
        <begin position="1093"/>
        <end position="1316"/>
    </location>
</feature>
<accession>A0ABR0LSJ4</accession>
<evidence type="ECO:0000313" key="2">
    <source>
        <dbReference type="EMBL" id="KAK5201890.1"/>
    </source>
</evidence>
<feature type="compositionally biased region" description="Polar residues" evidence="1">
    <location>
        <begin position="35"/>
        <end position="47"/>
    </location>
</feature>
<name>A0ABR0LSJ4_9PEZI</name>
<feature type="compositionally biased region" description="Basic and acidic residues" evidence="1">
    <location>
        <begin position="1129"/>
        <end position="1143"/>
    </location>
</feature>